<feature type="domain" description="Type II secretion system protein GspG C-terminal" evidence="11">
    <location>
        <begin position="35"/>
        <end position="143"/>
    </location>
</feature>
<keyword evidence="7 10" id="KW-0812">Transmembrane</keyword>
<keyword evidence="9 10" id="KW-0472">Membrane</keyword>
<evidence type="ECO:0000256" key="1">
    <source>
        <dbReference type="ARBA" id="ARBA00004377"/>
    </source>
</evidence>
<dbReference type="PRINTS" id="PR00813">
    <property type="entry name" value="BCTERIALGSPG"/>
</dbReference>
<evidence type="ECO:0000256" key="9">
    <source>
        <dbReference type="ARBA" id="ARBA00023136"/>
    </source>
</evidence>
<protein>
    <recommendedName>
        <fullName evidence="3">Type II secretion system core protein G</fullName>
    </recommendedName>
</protein>
<dbReference type="InterPro" id="IPR000983">
    <property type="entry name" value="Bac_GSPG_pilin"/>
</dbReference>
<dbReference type="SUPFAM" id="SSF54523">
    <property type="entry name" value="Pili subunits"/>
    <property type="match status" value="1"/>
</dbReference>
<dbReference type="Gene3D" id="3.30.700.10">
    <property type="entry name" value="Glycoprotein, Type 4 Pilin"/>
    <property type="match status" value="1"/>
</dbReference>
<dbReference type="RefSeq" id="WP_200889339.1">
    <property type="nucleotide sequence ID" value="NZ_FNGU01000008.1"/>
</dbReference>
<feature type="transmembrane region" description="Helical" evidence="10">
    <location>
        <begin position="12"/>
        <end position="36"/>
    </location>
</feature>
<name>A0A1G9V5N9_9BACT</name>
<evidence type="ECO:0000256" key="7">
    <source>
        <dbReference type="ARBA" id="ARBA00022692"/>
    </source>
</evidence>
<evidence type="ECO:0000259" key="11">
    <source>
        <dbReference type="Pfam" id="PF08334"/>
    </source>
</evidence>
<dbReference type="NCBIfam" id="TIGR01710">
    <property type="entry name" value="typeII_sec_gspG"/>
    <property type="match status" value="1"/>
</dbReference>
<reference evidence="12 13" key="1">
    <citation type="submission" date="2016-10" db="EMBL/GenBank/DDBJ databases">
        <authorList>
            <person name="de Groot N.N."/>
        </authorList>
    </citation>
    <scope>NUCLEOTIDE SEQUENCE [LARGE SCALE GENOMIC DNA]</scope>
    <source>
        <strain evidence="12 13">DSM 17813</strain>
    </source>
</reference>
<comment type="subcellular location">
    <subcellularLocation>
        <location evidence="1">Cell inner membrane</location>
        <topology evidence="1">Single-pass membrane protein</topology>
    </subcellularLocation>
</comment>
<evidence type="ECO:0000313" key="12">
    <source>
        <dbReference type="EMBL" id="SDM67387.1"/>
    </source>
</evidence>
<dbReference type="InterPro" id="IPR045584">
    <property type="entry name" value="Pilin-like"/>
</dbReference>
<keyword evidence="6" id="KW-0997">Cell inner membrane</keyword>
<dbReference type="PANTHER" id="PTHR30093">
    <property type="entry name" value="GENERAL SECRETION PATHWAY PROTEIN G"/>
    <property type="match status" value="1"/>
</dbReference>
<evidence type="ECO:0000256" key="4">
    <source>
        <dbReference type="ARBA" id="ARBA00022475"/>
    </source>
</evidence>
<dbReference type="InterPro" id="IPR012902">
    <property type="entry name" value="N_methyl_site"/>
</dbReference>
<keyword evidence="8 10" id="KW-1133">Transmembrane helix</keyword>
<dbReference type="GO" id="GO:0015628">
    <property type="term" value="P:protein secretion by the type II secretion system"/>
    <property type="evidence" value="ECO:0007669"/>
    <property type="project" value="InterPro"/>
</dbReference>
<dbReference type="PROSITE" id="PS00409">
    <property type="entry name" value="PROKAR_NTER_METHYL"/>
    <property type="match status" value="1"/>
</dbReference>
<dbReference type="InterPro" id="IPR013545">
    <property type="entry name" value="T2SS_protein-GspG_C"/>
</dbReference>
<dbReference type="Pfam" id="PF08334">
    <property type="entry name" value="T2SSG"/>
    <property type="match status" value="1"/>
</dbReference>
<dbReference type="AlphaFoldDB" id="A0A1G9V5N9"/>
<proteinExistence type="inferred from homology"/>
<keyword evidence="5" id="KW-0488">Methylation</keyword>
<sequence length="146" mass="16440">MTKYLKHSQRGFTLIEIMVVVIILGILAGIVVPRLLDEPDEARRTKAQVQIRSFEEALAMFKLHNGFFPSTEQGLQALVRKPETGRIPNNYREGGYIRQIPLDPWGNPYVYLSPGVHGEYDLISYGADGEPGGEGRNADIENWNIQ</sequence>
<accession>A0A1G9V5N9</accession>
<gene>
    <name evidence="12" type="ORF">SAMN05660860_02984</name>
</gene>
<dbReference type="InterPro" id="IPR010054">
    <property type="entry name" value="Type2_sec_GspG"/>
</dbReference>
<evidence type="ECO:0000313" key="13">
    <source>
        <dbReference type="Proteomes" id="UP000182146"/>
    </source>
</evidence>
<organism evidence="12 13">
    <name type="scientific">Geoalkalibacter ferrihydriticus</name>
    <dbReference type="NCBI Taxonomy" id="392333"/>
    <lineage>
        <taxon>Bacteria</taxon>
        <taxon>Pseudomonadati</taxon>
        <taxon>Thermodesulfobacteriota</taxon>
        <taxon>Desulfuromonadia</taxon>
        <taxon>Desulfuromonadales</taxon>
        <taxon>Geoalkalibacteraceae</taxon>
        <taxon>Geoalkalibacter</taxon>
    </lineage>
</organism>
<evidence type="ECO:0000256" key="10">
    <source>
        <dbReference type="SAM" id="Phobius"/>
    </source>
</evidence>
<evidence type="ECO:0000256" key="8">
    <source>
        <dbReference type="ARBA" id="ARBA00022989"/>
    </source>
</evidence>
<dbReference type="NCBIfam" id="TIGR02532">
    <property type="entry name" value="IV_pilin_GFxxxE"/>
    <property type="match status" value="1"/>
</dbReference>
<dbReference type="Pfam" id="PF07963">
    <property type="entry name" value="N_methyl"/>
    <property type="match status" value="1"/>
</dbReference>
<evidence type="ECO:0000256" key="2">
    <source>
        <dbReference type="ARBA" id="ARBA00009984"/>
    </source>
</evidence>
<keyword evidence="4" id="KW-1003">Cell membrane</keyword>
<evidence type="ECO:0000256" key="6">
    <source>
        <dbReference type="ARBA" id="ARBA00022519"/>
    </source>
</evidence>
<comment type="similarity">
    <text evidence="2">Belongs to the GSP G family.</text>
</comment>
<dbReference type="Proteomes" id="UP000182146">
    <property type="component" value="Unassembled WGS sequence"/>
</dbReference>
<dbReference type="EMBL" id="FNGU01000008">
    <property type="protein sequence ID" value="SDM67387.1"/>
    <property type="molecule type" value="Genomic_DNA"/>
</dbReference>
<dbReference type="PANTHER" id="PTHR30093:SF44">
    <property type="entry name" value="TYPE II SECRETION SYSTEM CORE PROTEIN G"/>
    <property type="match status" value="1"/>
</dbReference>
<dbReference type="GO" id="GO:0005886">
    <property type="term" value="C:plasma membrane"/>
    <property type="evidence" value="ECO:0007669"/>
    <property type="project" value="UniProtKB-SubCell"/>
</dbReference>
<evidence type="ECO:0000256" key="5">
    <source>
        <dbReference type="ARBA" id="ARBA00022481"/>
    </source>
</evidence>
<dbReference type="GO" id="GO:0015627">
    <property type="term" value="C:type II protein secretion system complex"/>
    <property type="evidence" value="ECO:0007669"/>
    <property type="project" value="InterPro"/>
</dbReference>
<dbReference type="STRING" id="392333.SAMN05660860_02984"/>
<evidence type="ECO:0000256" key="3">
    <source>
        <dbReference type="ARBA" id="ARBA00020042"/>
    </source>
</evidence>